<keyword evidence="1" id="KW-1133">Transmembrane helix</keyword>
<accession>A0AAU7UDB5</accession>
<organism evidence="3">
    <name type="scientific">Deinococcus sonorensis KR-87</name>
    <dbReference type="NCBI Taxonomy" id="694439"/>
    <lineage>
        <taxon>Bacteria</taxon>
        <taxon>Thermotogati</taxon>
        <taxon>Deinococcota</taxon>
        <taxon>Deinococci</taxon>
        <taxon>Deinococcales</taxon>
        <taxon>Deinococcaceae</taxon>
        <taxon>Deinococcus</taxon>
    </lineage>
</organism>
<dbReference type="Gene3D" id="3.30.70.100">
    <property type="match status" value="1"/>
</dbReference>
<dbReference type="GO" id="GO:0004497">
    <property type="term" value="F:monooxygenase activity"/>
    <property type="evidence" value="ECO:0007669"/>
    <property type="project" value="UniProtKB-KW"/>
</dbReference>
<dbReference type="InterPro" id="IPR011008">
    <property type="entry name" value="Dimeric_a/b-barrel"/>
</dbReference>
<dbReference type="RefSeq" id="WP_350244464.1">
    <property type="nucleotide sequence ID" value="NZ_CP158299.1"/>
</dbReference>
<dbReference type="InterPro" id="IPR007138">
    <property type="entry name" value="ABM_dom"/>
</dbReference>
<feature type="transmembrane region" description="Helical" evidence="1">
    <location>
        <begin position="123"/>
        <end position="145"/>
    </location>
</feature>
<sequence>MTRPAELQDPVTIVVRRRVRAGQEAAYETWLGALSSELAHFSGHLGLGVIRPAPGERNYTMVVRFTDFDSAEAWEHSAERARCLAEVEPLLDGETTIDKQPGLEFWFTPPGSPTLRQPPRWKMVLLTVLALYPTSLLVNLTLGPLLGHLPLVVRVLFQSLLIVPTMTYLVMPLITRGFAAWLSPPAPTQA</sequence>
<dbReference type="KEGG" id="dsc:ABOD76_08800"/>
<name>A0AAU7UDB5_9DEIO</name>
<gene>
    <name evidence="3" type="ORF">ABOD76_08800</name>
</gene>
<keyword evidence="1" id="KW-0472">Membrane</keyword>
<dbReference type="InterPro" id="IPR038762">
    <property type="entry name" value="ABM_predict"/>
</dbReference>
<dbReference type="EMBL" id="CP158299">
    <property type="protein sequence ID" value="XBV86395.1"/>
    <property type="molecule type" value="Genomic_DNA"/>
</dbReference>
<protein>
    <submittedName>
        <fullName evidence="3">Antibiotic biosynthesis monooxygenase</fullName>
    </submittedName>
</protein>
<keyword evidence="3" id="KW-0560">Oxidoreductase</keyword>
<dbReference type="SUPFAM" id="SSF54909">
    <property type="entry name" value="Dimeric alpha+beta barrel"/>
    <property type="match status" value="1"/>
</dbReference>
<dbReference type="PANTHER" id="PTHR40057:SF1">
    <property type="entry name" value="SLR1162 PROTEIN"/>
    <property type="match status" value="1"/>
</dbReference>
<evidence type="ECO:0000259" key="2">
    <source>
        <dbReference type="Pfam" id="PF03992"/>
    </source>
</evidence>
<evidence type="ECO:0000256" key="1">
    <source>
        <dbReference type="SAM" id="Phobius"/>
    </source>
</evidence>
<keyword evidence="1" id="KW-0812">Transmembrane</keyword>
<evidence type="ECO:0000313" key="3">
    <source>
        <dbReference type="EMBL" id="XBV86395.1"/>
    </source>
</evidence>
<feature type="domain" description="ABM" evidence="2">
    <location>
        <begin position="10"/>
        <end position="82"/>
    </location>
</feature>
<dbReference type="AlphaFoldDB" id="A0AAU7UDB5"/>
<dbReference type="Pfam" id="PF03992">
    <property type="entry name" value="ABM"/>
    <property type="match status" value="1"/>
</dbReference>
<proteinExistence type="predicted"/>
<keyword evidence="3" id="KW-0503">Monooxygenase</keyword>
<reference evidence="3" key="1">
    <citation type="submission" date="2024-06" db="EMBL/GenBank/DDBJ databases">
        <title>Draft Genome Sequence of Deinococcus sonorensis Type Strain KR-87, a Biofilm Producing Representative of the Genus Deinococcus.</title>
        <authorList>
            <person name="Boren L.S."/>
            <person name="Grosso R.A."/>
            <person name="Hugenberg-Cox A.N."/>
            <person name="Hill J.T.E."/>
            <person name="Albert C.M."/>
            <person name="Tuohy J.M."/>
        </authorList>
    </citation>
    <scope>NUCLEOTIDE SEQUENCE</scope>
    <source>
        <strain evidence="3">KR-87</strain>
    </source>
</reference>
<dbReference type="PANTHER" id="PTHR40057">
    <property type="entry name" value="SLR1162 PROTEIN"/>
    <property type="match status" value="1"/>
</dbReference>